<dbReference type="RefSeq" id="WP_137630305.1">
    <property type="nucleotide sequence ID" value="NZ_BJDO01000006.1"/>
</dbReference>
<keyword evidence="2" id="KW-1185">Reference proteome</keyword>
<dbReference type="EMBL" id="JBHSSA010000050">
    <property type="protein sequence ID" value="MFC6254228.1"/>
    <property type="molecule type" value="Genomic_DNA"/>
</dbReference>
<evidence type="ECO:0000313" key="1">
    <source>
        <dbReference type="EMBL" id="MFC6254228.1"/>
    </source>
</evidence>
<sequence length="96" mass="11433">MPESAIATKAPVVPMNRWQDLAHQYGLATLPDSWREASESLRHQRNIDYLETFNDREEIYYTLVGNEFLQDIVCYHPEQVHTYWLKDLAQYVFIIE</sequence>
<reference evidence="2" key="1">
    <citation type="journal article" date="2019" name="Int. J. Syst. Evol. Microbiol.">
        <title>The Global Catalogue of Microorganisms (GCM) 10K type strain sequencing project: providing services to taxonomists for standard genome sequencing and annotation.</title>
        <authorList>
            <consortium name="The Broad Institute Genomics Platform"/>
            <consortium name="The Broad Institute Genome Sequencing Center for Infectious Disease"/>
            <person name="Wu L."/>
            <person name="Ma J."/>
        </authorList>
    </citation>
    <scope>NUCLEOTIDE SEQUENCE [LARGE SCALE GENOMIC DNA]</scope>
    <source>
        <strain evidence="2">CCM 8950</strain>
    </source>
</reference>
<protein>
    <submittedName>
        <fullName evidence="1">Uncharacterized protein</fullName>
    </submittedName>
</protein>
<organism evidence="1 2">
    <name type="scientific">Secundilactobacillus hailunensis</name>
    <dbReference type="NCBI Taxonomy" id="2559923"/>
    <lineage>
        <taxon>Bacteria</taxon>
        <taxon>Bacillati</taxon>
        <taxon>Bacillota</taxon>
        <taxon>Bacilli</taxon>
        <taxon>Lactobacillales</taxon>
        <taxon>Lactobacillaceae</taxon>
        <taxon>Secundilactobacillus</taxon>
    </lineage>
</organism>
<proteinExistence type="predicted"/>
<dbReference type="Proteomes" id="UP001596190">
    <property type="component" value="Unassembled WGS sequence"/>
</dbReference>
<accession>A0ABW1T9T4</accession>
<comment type="caution">
    <text evidence="1">The sequence shown here is derived from an EMBL/GenBank/DDBJ whole genome shotgun (WGS) entry which is preliminary data.</text>
</comment>
<gene>
    <name evidence="1" type="ORF">ACFP1H_06465</name>
</gene>
<evidence type="ECO:0000313" key="2">
    <source>
        <dbReference type="Proteomes" id="UP001596190"/>
    </source>
</evidence>
<name>A0ABW1T9T4_9LACO</name>